<name>A0ACC0HHS8_9ERIC</name>
<gene>
    <name evidence="1" type="ORF">LOK49_LG05G02756</name>
</gene>
<keyword evidence="1" id="KW-0808">Transferase</keyword>
<reference evidence="1 2" key="1">
    <citation type="journal article" date="2022" name="Plant J.">
        <title>Chromosome-level genome of Camellia lanceoleosa provides a valuable resource for understanding genome evolution and self-incompatibility.</title>
        <authorList>
            <person name="Gong W."/>
            <person name="Xiao S."/>
            <person name="Wang L."/>
            <person name="Liao Z."/>
            <person name="Chang Y."/>
            <person name="Mo W."/>
            <person name="Hu G."/>
            <person name="Li W."/>
            <person name="Zhao G."/>
            <person name="Zhu H."/>
            <person name="Hu X."/>
            <person name="Ji K."/>
            <person name="Xiang X."/>
            <person name="Song Q."/>
            <person name="Yuan D."/>
            <person name="Jin S."/>
            <person name="Zhang L."/>
        </authorList>
    </citation>
    <scope>NUCLEOTIDE SEQUENCE [LARGE SCALE GENOMIC DNA]</scope>
    <source>
        <strain evidence="1">SQ_2022a</strain>
    </source>
</reference>
<organism evidence="1 2">
    <name type="scientific">Camellia lanceoleosa</name>
    <dbReference type="NCBI Taxonomy" id="1840588"/>
    <lineage>
        <taxon>Eukaryota</taxon>
        <taxon>Viridiplantae</taxon>
        <taxon>Streptophyta</taxon>
        <taxon>Embryophyta</taxon>
        <taxon>Tracheophyta</taxon>
        <taxon>Spermatophyta</taxon>
        <taxon>Magnoliopsida</taxon>
        <taxon>eudicotyledons</taxon>
        <taxon>Gunneridae</taxon>
        <taxon>Pentapetalae</taxon>
        <taxon>asterids</taxon>
        <taxon>Ericales</taxon>
        <taxon>Theaceae</taxon>
        <taxon>Camellia</taxon>
    </lineage>
</organism>
<evidence type="ECO:0000313" key="1">
    <source>
        <dbReference type="EMBL" id="KAI8013142.1"/>
    </source>
</evidence>
<keyword evidence="2" id="KW-1185">Reference proteome</keyword>
<proteinExistence type="predicted"/>
<evidence type="ECO:0000313" key="2">
    <source>
        <dbReference type="Proteomes" id="UP001060215"/>
    </source>
</evidence>
<dbReference type="EMBL" id="CM045761">
    <property type="protein sequence ID" value="KAI8013142.1"/>
    <property type="molecule type" value="Genomic_DNA"/>
</dbReference>
<dbReference type="Proteomes" id="UP001060215">
    <property type="component" value="Chromosome 4"/>
</dbReference>
<keyword evidence="1" id="KW-0418">Kinase</keyword>
<accession>A0ACC0HHS8</accession>
<protein>
    <submittedName>
        <fullName evidence="1">MDIS1-interacting receptor like kinase 2</fullName>
    </submittedName>
</protein>
<sequence>MQSAFYCCSSSQSSMNKLSFLFFLFPIFLYFLWTVFRSELANSQKVKVKLDVYSFGVLILEVLMGKQPGDLISSLSSSPPTVYGVLLKDILDTPPISWESFGRRSGPC</sequence>
<comment type="caution">
    <text evidence="1">The sequence shown here is derived from an EMBL/GenBank/DDBJ whole genome shotgun (WGS) entry which is preliminary data.</text>
</comment>
<keyword evidence="1" id="KW-0675">Receptor</keyword>